<feature type="compositionally biased region" description="Basic and acidic residues" evidence="1">
    <location>
        <begin position="40"/>
        <end position="53"/>
    </location>
</feature>
<proteinExistence type="predicted"/>
<evidence type="ECO:0000313" key="2">
    <source>
        <dbReference type="EMBL" id="CAH2034221.1"/>
    </source>
</evidence>
<protein>
    <submittedName>
        <fullName evidence="2">Uncharacterized protein</fullName>
    </submittedName>
</protein>
<sequence>MHPLSDHFVLSYYALCPKLQDAKLYAPVIPPPVDVAAIPNDREKRAKAAESRQKHGSQMGPIDHVAEN</sequence>
<gene>
    <name evidence="2" type="ORF">IPOD504_LOCUS34</name>
</gene>
<feature type="non-terminal residue" evidence="2">
    <location>
        <position position="68"/>
    </location>
</feature>
<dbReference type="Proteomes" id="UP000837857">
    <property type="component" value="Chromosome 1"/>
</dbReference>
<dbReference type="EMBL" id="OW152813">
    <property type="protein sequence ID" value="CAH2034221.1"/>
    <property type="molecule type" value="Genomic_DNA"/>
</dbReference>
<evidence type="ECO:0000256" key="1">
    <source>
        <dbReference type="SAM" id="MobiDB-lite"/>
    </source>
</evidence>
<keyword evidence="3" id="KW-1185">Reference proteome</keyword>
<organism evidence="2 3">
    <name type="scientific">Iphiclides podalirius</name>
    <name type="common">scarce swallowtail</name>
    <dbReference type="NCBI Taxonomy" id="110791"/>
    <lineage>
        <taxon>Eukaryota</taxon>
        <taxon>Metazoa</taxon>
        <taxon>Ecdysozoa</taxon>
        <taxon>Arthropoda</taxon>
        <taxon>Hexapoda</taxon>
        <taxon>Insecta</taxon>
        <taxon>Pterygota</taxon>
        <taxon>Neoptera</taxon>
        <taxon>Endopterygota</taxon>
        <taxon>Lepidoptera</taxon>
        <taxon>Glossata</taxon>
        <taxon>Ditrysia</taxon>
        <taxon>Papilionoidea</taxon>
        <taxon>Papilionidae</taxon>
        <taxon>Papilioninae</taxon>
        <taxon>Iphiclides</taxon>
    </lineage>
</organism>
<reference evidence="2" key="1">
    <citation type="submission" date="2022-03" db="EMBL/GenBank/DDBJ databases">
        <authorList>
            <person name="Martin H S."/>
        </authorList>
    </citation>
    <scope>NUCLEOTIDE SEQUENCE</scope>
</reference>
<accession>A0ABN8HL56</accession>
<name>A0ABN8HL56_9NEOP</name>
<feature type="region of interest" description="Disordered" evidence="1">
    <location>
        <begin position="38"/>
        <end position="68"/>
    </location>
</feature>
<evidence type="ECO:0000313" key="3">
    <source>
        <dbReference type="Proteomes" id="UP000837857"/>
    </source>
</evidence>